<keyword evidence="6" id="KW-0406">Ion transport</keyword>
<dbReference type="STRING" id="1416778.SAMN05443633_11684"/>
<dbReference type="EMBL" id="FQUT01000016">
    <property type="protein sequence ID" value="SHG50340.1"/>
    <property type="molecule type" value="Genomic_DNA"/>
</dbReference>
<dbReference type="OrthoDB" id="445589at2"/>
<feature type="transmembrane region" description="Helical" evidence="9">
    <location>
        <begin position="43"/>
        <end position="62"/>
    </location>
</feature>
<evidence type="ECO:0000256" key="4">
    <source>
        <dbReference type="ARBA" id="ARBA00022692"/>
    </source>
</evidence>
<gene>
    <name evidence="10" type="ORF">SAMN05443633_11684</name>
</gene>
<dbReference type="RefSeq" id="WP_072963018.1">
    <property type="nucleotide sequence ID" value="NZ_FQUT01000016.1"/>
</dbReference>
<evidence type="ECO:0000256" key="2">
    <source>
        <dbReference type="ARBA" id="ARBA00022448"/>
    </source>
</evidence>
<evidence type="ECO:0000256" key="5">
    <source>
        <dbReference type="ARBA" id="ARBA00022989"/>
    </source>
</evidence>
<keyword evidence="2" id="KW-0813">Transport</keyword>
<keyword evidence="7 9" id="KW-0472">Membrane</keyword>
<keyword evidence="11" id="KW-1185">Reference proteome</keyword>
<reference evidence="11" key="1">
    <citation type="submission" date="2016-11" db="EMBL/GenBank/DDBJ databases">
        <authorList>
            <person name="Varghese N."/>
            <person name="Submissions S."/>
        </authorList>
    </citation>
    <scope>NUCLEOTIDE SEQUENCE [LARGE SCALE GENOMIC DNA]</scope>
    <source>
        <strain evidence="11">DSM 27619</strain>
    </source>
</reference>
<organism evidence="10 11">
    <name type="scientific">Chryseobacterium arachidis</name>
    <dbReference type="NCBI Taxonomy" id="1416778"/>
    <lineage>
        <taxon>Bacteria</taxon>
        <taxon>Pseudomonadati</taxon>
        <taxon>Bacteroidota</taxon>
        <taxon>Flavobacteriia</taxon>
        <taxon>Flavobacteriales</taxon>
        <taxon>Weeksellaceae</taxon>
        <taxon>Chryseobacterium group</taxon>
        <taxon>Chryseobacterium</taxon>
    </lineage>
</organism>
<keyword evidence="3" id="KW-1003">Cell membrane</keyword>
<dbReference type="PANTHER" id="PTHR33281:SF19">
    <property type="entry name" value="VOLTAGE-DEPENDENT ANION CHANNEL-FORMING PROTEIN YNEE"/>
    <property type="match status" value="1"/>
</dbReference>
<dbReference type="PANTHER" id="PTHR33281">
    <property type="entry name" value="UPF0187 PROTEIN YNEE"/>
    <property type="match status" value="1"/>
</dbReference>
<sequence>MLVKKNLSLKDIYKFAGQHLLWLFPWMLSVTALYYFTHWKFITIPWLPLSLIGTAVAFYVGFKNNQSYDRLWEARKIWGAMVNNSRKLSTMVKNIKGENSVSDESTDNIRKKIIHNHIVYLYQLREQLLRPVRWEHVSLYGAFGFYNQKRRDRIFKDFENELKEIHYLRYISKEEIQELQQFNNPATQLLDQQTQLIQKLLDQHSINYMQQIELQASINSFYDEQGRAERIKNFPFPRKYASFSFVFVCIFVFLLPFGIVGEFAKLGDEMIWLSIPVGVIVGFIYVVMELIGDYSENPFEGLQNDIPMLSICRTIEIDLLQMMGEKDIPKPIQPKNNILL</sequence>
<comment type="similarity">
    <text evidence="8">Belongs to the anion channel-forming bestrophin (TC 1.A.46) family.</text>
</comment>
<keyword evidence="4 9" id="KW-0812">Transmembrane</keyword>
<dbReference type="Proteomes" id="UP000184518">
    <property type="component" value="Unassembled WGS sequence"/>
</dbReference>
<evidence type="ECO:0000256" key="6">
    <source>
        <dbReference type="ARBA" id="ARBA00023065"/>
    </source>
</evidence>
<evidence type="ECO:0000256" key="7">
    <source>
        <dbReference type="ARBA" id="ARBA00023136"/>
    </source>
</evidence>
<evidence type="ECO:0000256" key="9">
    <source>
        <dbReference type="SAM" id="Phobius"/>
    </source>
</evidence>
<proteinExistence type="inferred from homology"/>
<accession>A0A1M5KCI9</accession>
<evidence type="ECO:0000256" key="8">
    <source>
        <dbReference type="ARBA" id="ARBA00034708"/>
    </source>
</evidence>
<feature type="transmembrane region" description="Helical" evidence="9">
    <location>
        <begin position="20"/>
        <end position="37"/>
    </location>
</feature>
<evidence type="ECO:0000256" key="3">
    <source>
        <dbReference type="ARBA" id="ARBA00022475"/>
    </source>
</evidence>
<name>A0A1M5KCI9_9FLAO</name>
<feature type="transmembrane region" description="Helical" evidence="9">
    <location>
        <begin position="271"/>
        <end position="291"/>
    </location>
</feature>
<dbReference type="AlphaFoldDB" id="A0A1M5KCI9"/>
<comment type="subcellular location">
    <subcellularLocation>
        <location evidence="1">Cell membrane</location>
        <topology evidence="1">Multi-pass membrane protein</topology>
    </subcellularLocation>
</comment>
<evidence type="ECO:0000313" key="11">
    <source>
        <dbReference type="Proteomes" id="UP000184518"/>
    </source>
</evidence>
<dbReference type="GO" id="GO:0005886">
    <property type="term" value="C:plasma membrane"/>
    <property type="evidence" value="ECO:0007669"/>
    <property type="project" value="UniProtKB-SubCell"/>
</dbReference>
<dbReference type="Pfam" id="PF25539">
    <property type="entry name" value="Bestrophin_2"/>
    <property type="match status" value="1"/>
</dbReference>
<evidence type="ECO:0000313" key="10">
    <source>
        <dbReference type="EMBL" id="SHG50340.1"/>
    </source>
</evidence>
<keyword evidence="5 9" id="KW-1133">Transmembrane helix</keyword>
<dbReference type="GO" id="GO:0005254">
    <property type="term" value="F:chloride channel activity"/>
    <property type="evidence" value="ECO:0007669"/>
    <property type="project" value="InterPro"/>
</dbReference>
<evidence type="ECO:0000256" key="1">
    <source>
        <dbReference type="ARBA" id="ARBA00004651"/>
    </source>
</evidence>
<protein>
    <submittedName>
        <fullName evidence="10">Putative membrane protein</fullName>
    </submittedName>
</protein>
<feature type="transmembrane region" description="Helical" evidence="9">
    <location>
        <begin position="240"/>
        <end position="259"/>
    </location>
</feature>
<dbReference type="InterPro" id="IPR044669">
    <property type="entry name" value="YneE/VCCN1/2-like"/>
</dbReference>